<feature type="region of interest" description="Disordered" evidence="1">
    <location>
        <begin position="1"/>
        <end position="25"/>
    </location>
</feature>
<keyword evidence="3" id="KW-1185">Reference proteome</keyword>
<reference evidence="2 3" key="1">
    <citation type="journal article" date="2016" name="Virology">
        <title>Molecular characterization and prevalence of two capulaviruses: Alfalfa leaf curl virus from France and Euphorbia caput-medusae latent virus from South Africa.</title>
        <authorList>
            <person name="Bernardo P."/>
            <person name="Muhire B."/>
            <person name="Francois S."/>
            <person name="Deshoux M."/>
            <person name="Hartnady P."/>
            <person name="Farkas K."/>
            <person name="Kraberger S."/>
            <person name="Filloux D."/>
            <person name="Fernandez E."/>
            <person name="Galzi S."/>
            <person name="Ferdinand R."/>
            <person name="Granier M."/>
            <person name="Marais A."/>
            <person name="Monge Blasco P."/>
            <person name="Candresse T."/>
            <person name="Escriu F."/>
            <person name="Varsani A."/>
            <person name="Harkins G.W."/>
            <person name="Martin D.P."/>
            <person name="Roumagnac P."/>
        </authorList>
    </citation>
    <scope>NUCLEOTIDE SEQUENCE [LARGE SCALE GENOMIC DNA]</scope>
    <source>
        <strain evidence="2">ALA13_Pl11</strain>
    </source>
</reference>
<dbReference type="EMBL" id="KT214389">
    <property type="protein sequence ID" value="ANA76384.1"/>
    <property type="molecule type" value="Genomic_DNA"/>
</dbReference>
<accession>A0A166V5N2</accession>
<evidence type="ECO:0000313" key="2">
    <source>
        <dbReference type="EMBL" id="ANA76384.1"/>
    </source>
</evidence>
<dbReference type="RefSeq" id="YP_009506571.1">
    <property type="nucleotide sequence ID" value="NC_038477.1"/>
</dbReference>
<dbReference type="Pfam" id="PF00844">
    <property type="entry name" value="Gemini_coat"/>
    <property type="match status" value="1"/>
</dbReference>
<protein>
    <submittedName>
        <fullName evidence="2">Coat protein</fullName>
    </submittedName>
</protein>
<dbReference type="Proteomes" id="UP000232606">
    <property type="component" value="Segment"/>
</dbReference>
<dbReference type="InterPro" id="IPR000263">
    <property type="entry name" value="GV_A/BR1_coat"/>
</dbReference>
<dbReference type="GO" id="GO:0005198">
    <property type="term" value="F:structural molecule activity"/>
    <property type="evidence" value="ECO:0007669"/>
    <property type="project" value="InterPro"/>
</dbReference>
<dbReference type="GeneID" id="37617483"/>
<dbReference type="InterPro" id="IPR029053">
    <property type="entry name" value="Viral_coat"/>
</dbReference>
<keyword evidence="2" id="KW-0946">Virion</keyword>
<feature type="compositionally biased region" description="Basic residues" evidence="1">
    <location>
        <begin position="16"/>
        <end position="25"/>
    </location>
</feature>
<dbReference type="Gene3D" id="2.60.120.20">
    <property type="match status" value="1"/>
</dbReference>
<sequence>MVKRKRSTGVTTTYAKRSRVGSGYRRRWSRRRRIVRRKGVYARHRSQSVLHSLSNATATKGKAGYGWHLNEIPLGSSYPERHSDKVKVKSFRFRMQFRDGANGGTNAANVHNLYLYLVKDNSGGTEVPSFDKIAMMDYGNVATAIIDHDSEKRFTIVRQWKYTFTGSCNSQYPGKDRIDFNDVVYINVDTEFKSATDGKYANTQKNAWVLYIIPQSYDCVIDGHVNVRFESLV</sequence>
<evidence type="ECO:0000313" key="3">
    <source>
        <dbReference type="Proteomes" id="UP000232606"/>
    </source>
</evidence>
<organism evidence="2 3">
    <name type="scientific">Plantago lanceolata latent virus</name>
    <dbReference type="NCBI Taxonomy" id="1830242"/>
    <lineage>
        <taxon>Viruses</taxon>
        <taxon>Monodnaviria</taxon>
        <taxon>Shotokuvirae</taxon>
        <taxon>Cressdnaviricota</taxon>
        <taxon>Repensiviricetes</taxon>
        <taxon>Geplafuvirales</taxon>
        <taxon>Geminiviridae</taxon>
        <taxon>Capulavirus</taxon>
        <taxon>Capulavirus plantagonis</taxon>
    </lineage>
</organism>
<dbReference type="GO" id="GO:0019028">
    <property type="term" value="C:viral capsid"/>
    <property type="evidence" value="ECO:0007669"/>
    <property type="project" value="UniProtKB-KW"/>
</dbReference>
<dbReference type="OrthoDB" id="10056at10239"/>
<dbReference type="KEGG" id="vg:37617483"/>
<name>A0A166V5N2_9GEMI</name>
<keyword evidence="2" id="KW-0167">Capsid protein</keyword>
<evidence type="ECO:0000256" key="1">
    <source>
        <dbReference type="SAM" id="MobiDB-lite"/>
    </source>
</evidence>
<proteinExistence type="predicted"/>